<dbReference type="AlphaFoldDB" id="A0A5C0VEI6"/>
<keyword evidence="1" id="KW-1133">Transmembrane helix</keyword>
<evidence type="ECO:0000313" key="2">
    <source>
        <dbReference type="EMBL" id="QEK51098.1"/>
    </source>
</evidence>
<evidence type="ECO:0000313" key="3">
    <source>
        <dbReference type="Proteomes" id="UP000323653"/>
    </source>
</evidence>
<proteinExistence type="predicted"/>
<gene>
    <name evidence="2" type="ORF">FYC62_04970</name>
</gene>
<keyword evidence="1" id="KW-0812">Transmembrane</keyword>
<dbReference type="RefSeq" id="WP_149074153.1">
    <property type="nucleotide sequence ID" value="NZ_CP043329.1"/>
</dbReference>
<dbReference type="Proteomes" id="UP000323653">
    <property type="component" value="Chromosome"/>
</dbReference>
<feature type="transmembrane region" description="Helical" evidence="1">
    <location>
        <begin position="21"/>
        <end position="42"/>
    </location>
</feature>
<dbReference type="EMBL" id="CP043329">
    <property type="protein sequence ID" value="QEK51098.1"/>
    <property type="molecule type" value="Genomic_DNA"/>
</dbReference>
<sequence length="99" mass="10764">METTENEQQKQPEQNIRLERIFGIILLIPPIIGVLLFCLNLLSNDLGEIVEMSNLSSEWTGYMNYSSEGGGGGYTSAAPIYLGLMAIAGALLLKGTDKK</sequence>
<accession>A0A5C0VEI6</accession>
<name>A0A5C0VEI6_9SPHI</name>
<keyword evidence="1" id="KW-0472">Membrane</keyword>
<protein>
    <submittedName>
        <fullName evidence="2">Uncharacterized protein</fullName>
    </submittedName>
</protein>
<feature type="transmembrane region" description="Helical" evidence="1">
    <location>
        <begin position="73"/>
        <end position="93"/>
    </location>
</feature>
<organism evidence="2 3">
    <name type="scientific">Pedobacter aquae</name>
    <dbReference type="NCBI Taxonomy" id="2605747"/>
    <lineage>
        <taxon>Bacteria</taxon>
        <taxon>Pseudomonadati</taxon>
        <taxon>Bacteroidota</taxon>
        <taxon>Sphingobacteriia</taxon>
        <taxon>Sphingobacteriales</taxon>
        <taxon>Sphingobacteriaceae</taxon>
        <taxon>Pedobacter</taxon>
    </lineage>
</organism>
<reference evidence="2 3" key="1">
    <citation type="submission" date="2019-08" db="EMBL/GenBank/DDBJ databases">
        <title>Pedobacter sp. nov., isolated from Han river, South Korea.</title>
        <authorList>
            <person name="Lee D.-H."/>
            <person name="Kim Y.-S."/>
            <person name="Hwang E.-M."/>
            <person name="Le Tran T.C."/>
            <person name="Cha C.-J."/>
        </authorList>
    </citation>
    <scope>NUCLEOTIDE SEQUENCE [LARGE SCALE GENOMIC DNA]</scope>
    <source>
        <strain evidence="2 3">CJ43</strain>
    </source>
</reference>
<keyword evidence="3" id="KW-1185">Reference proteome</keyword>
<dbReference type="KEGG" id="pej:FYC62_04970"/>
<evidence type="ECO:0000256" key="1">
    <source>
        <dbReference type="SAM" id="Phobius"/>
    </source>
</evidence>